<dbReference type="GO" id="GO:0140588">
    <property type="term" value="P:chromatin looping"/>
    <property type="evidence" value="ECO:0007669"/>
    <property type="project" value="InterPro"/>
</dbReference>
<keyword evidence="2 8" id="KW-0812">Transmembrane</keyword>
<keyword evidence="3 8" id="KW-1133">Transmembrane helix</keyword>
<dbReference type="AlphaFoldDB" id="A0A2V1ALQ4"/>
<dbReference type="GO" id="GO:0016020">
    <property type="term" value="C:membrane"/>
    <property type="evidence" value="ECO:0007669"/>
    <property type="project" value="UniProtKB-SubCell"/>
</dbReference>
<dbReference type="GeneID" id="37006625"/>
<evidence type="ECO:0000256" key="4">
    <source>
        <dbReference type="ARBA" id="ARBA00023136"/>
    </source>
</evidence>
<evidence type="ECO:0000256" key="7">
    <source>
        <dbReference type="ARBA" id="ARBA00048048"/>
    </source>
</evidence>
<dbReference type="GO" id="GO:0090694">
    <property type="term" value="C:Scc2-Scc4 cohesin loading complex"/>
    <property type="evidence" value="ECO:0007669"/>
    <property type="project" value="TreeGrafter"/>
</dbReference>
<evidence type="ECO:0000256" key="6">
    <source>
        <dbReference type="ARBA" id="ARBA00023288"/>
    </source>
</evidence>
<dbReference type="STRING" id="45357.A0A2V1ALQ4"/>
<dbReference type="GO" id="GO:0019706">
    <property type="term" value="F:protein-cysteine S-palmitoyltransferase activity"/>
    <property type="evidence" value="ECO:0007669"/>
    <property type="project" value="UniProtKB-EC"/>
</dbReference>
<dbReference type="OrthoDB" id="9909019at2759"/>
<evidence type="ECO:0000256" key="5">
    <source>
        <dbReference type="ARBA" id="ARBA00023139"/>
    </source>
</evidence>
<name>A0A2V1ALQ4_9ASCO</name>
<accession>A0A2V1ALQ4</accession>
<dbReference type="InterPro" id="IPR001594">
    <property type="entry name" value="Palmitoyltrfase_DHHC"/>
</dbReference>
<dbReference type="GO" id="GO:0010468">
    <property type="term" value="P:regulation of gene expression"/>
    <property type="evidence" value="ECO:0007669"/>
    <property type="project" value="InterPro"/>
</dbReference>
<keyword evidence="11" id="KW-1185">Reference proteome</keyword>
<comment type="catalytic activity">
    <reaction evidence="7">
        <text>L-cysteinyl-[protein] + hexadecanoyl-CoA = S-hexadecanoyl-L-cysteinyl-[protein] + CoA</text>
        <dbReference type="Rhea" id="RHEA:36683"/>
        <dbReference type="Rhea" id="RHEA-COMP:10131"/>
        <dbReference type="Rhea" id="RHEA-COMP:11032"/>
        <dbReference type="ChEBI" id="CHEBI:29950"/>
        <dbReference type="ChEBI" id="CHEBI:57287"/>
        <dbReference type="ChEBI" id="CHEBI:57379"/>
        <dbReference type="ChEBI" id="CHEBI:74151"/>
        <dbReference type="EC" id="2.3.1.225"/>
    </reaction>
</comment>
<dbReference type="Pfam" id="PF01529">
    <property type="entry name" value="DHHC"/>
    <property type="match status" value="1"/>
</dbReference>
<feature type="transmembrane region" description="Helical" evidence="8">
    <location>
        <begin position="199"/>
        <end position="225"/>
    </location>
</feature>
<dbReference type="InterPro" id="IPR011989">
    <property type="entry name" value="ARM-like"/>
</dbReference>
<dbReference type="Proteomes" id="UP000244309">
    <property type="component" value="Unassembled WGS sequence"/>
</dbReference>
<sequence>MPASNVFHWIATNWLITDPALRLEEPTKNYHPKTPANTSHIYICGGRFKSSKQWPIHVLVFLGILAGGVLFWVFEASWQWHNVSPAVVIVFSYLWFLTLMFMVKTAGCDPGFAPRNIHVSYSPSVIREEGHQAPDEFHSTVSLPYFGTTKPTTVKYCVTCHIWRTPRMSHCHNCDSCVFVHDHHCVFMNNCVGLRNYRYFLWFLLLATLASIMLSVLGWVHVYHYRMVEDPAVRSFSASISKNPVSFLLALYGICAFIYPAMLLAFHMFLSANNLTTREYLNYVRTSRNEPEDERYVNVYNTHGMLRNLWNSWWAMPQGIALTNIRGAYKEGDLRHEPLKALEFEEISPLLSFFSTGHPAPDALTSPDSKLNDVVDRAINAMDEDSEGYKDAIDALVSKYEAFDDEKLEGIRFRKPVIASDGAMKSGLRELPEVLNRLLQSTRNVETEDLVEHTEGLSVPQLGSLTTSVSDEQYDELIAREVESQKVSPKRTLNSSSFSSRKRVRLDPEQLADATKVGIVESIDKVGLDDADDVLDSSVCHVAENGTRLLKLGAINSLFHLFTRLTESNGVPALHSDYTRRTQQLCLNRVTSESLVTLEAIVSARLLLLIISTRGLEKRLYMETYITGIADLVSRAITASSGQEETSEVSKAIPKLLYDITSYVEQGNVDERILTKLEYASFDVIFNENNDAKSSELSFSSIQLLHTIFSIYDHQRRFLIHEIMNNFNRISHQSSPSNSLRTPLGTSVSAFSLLLVRLIQSLEADQEATSIEDFLRLPKSSNPTATVNAKRLAILEKLAGKFNESKVLANMVASFCVEKLISGEANYKAAFNILLDDLLKLLSAPDSPGAETILSSLVSHFIEALMRGTIQTSNEPLALDIVGRVGVCLLGLKLDCPIELGDTGISNPSEVKELARLTSGSMMLIASCKDYIALKTLARYSSLLSKASSGVSQHGFFHSSPSKKSRISEHELALHDSIDELLSGFYFKPSTTEKAPEVYTKLILALSLNSLYDEFLTLLTHTLESSKVRLSTKAIKVLSNLIELDSSILKNPKVSSSVSKLLESPAASSRDAIIELLAKYISSNNGLLERYYMPICARTTDESIAVRKRVIRIMRDFLCFTKTVEIRSHFCIRLMKNLNDPEENVRGIAKETLHNICFSPKEESDYKYPITKESLRKLTETALEIATEVIDTEDQGRAEKSLKLVSTFTSLDMDVLSQDYLVSLSPYVSSSDANGDICYYTLKILKSAVPKRAALSSAFVKEIQDVL</sequence>
<dbReference type="Gene3D" id="1.25.10.10">
    <property type="entry name" value="Leucine-rich Repeat Variant"/>
    <property type="match status" value="1"/>
</dbReference>
<feature type="transmembrane region" description="Helical" evidence="8">
    <location>
        <begin position="56"/>
        <end position="74"/>
    </location>
</feature>
<evidence type="ECO:0000313" key="11">
    <source>
        <dbReference type="Proteomes" id="UP000244309"/>
    </source>
</evidence>
<gene>
    <name evidence="10" type="ORF">CXQ85_001294</name>
</gene>
<evidence type="ECO:0000313" key="10">
    <source>
        <dbReference type="EMBL" id="PVH19000.1"/>
    </source>
</evidence>
<comment type="subcellular location">
    <subcellularLocation>
        <location evidence="1">Membrane</location>
        <topology evidence="1">Multi-pass membrane protein</topology>
    </subcellularLocation>
</comment>
<organism evidence="10 11">
    <name type="scientific">Candidozyma haemuli</name>
    <dbReference type="NCBI Taxonomy" id="45357"/>
    <lineage>
        <taxon>Eukaryota</taxon>
        <taxon>Fungi</taxon>
        <taxon>Dikarya</taxon>
        <taxon>Ascomycota</taxon>
        <taxon>Saccharomycotina</taxon>
        <taxon>Pichiomycetes</taxon>
        <taxon>Metschnikowiaceae</taxon>
        <taxon>Candidozyma</taxon>
    </lineage>
</organism>
<dbReference type="VEuPathDB" id="FungiDB:CXQ85_001294"/>
<dbReference type="GO" id="GO:0071169">
    <property type="term" value="P:establishment of protein localization to chromatin"/>
    <property type="evidence" value="ECO:0007669"/>
    <property type="project" value="TreeGrafter"/>
</dbReference>
<dbReference type="GO" id="GO:0003682">
    <property type="term" value="F:chromatin binding"/>
    <property type="evidence" value="ECO:0007669"/>
    <property type="project" value="TreeGrafter"/>
</dbReference>
<reference evidence="10 11" key="1">
    <citation type="submission" date="2017-12" db="EMBL/GenBank/DDBJ databases">
        <title>Genome Sequence of a Multidrug-Resistant Candida haemulonii Isolate from a Patient with Chronic Leg Ulcers in Israel.</title>
        <authorList>
            <person name="Chow N.A."/>
            <person name="Gade L."/>
            <person name="Batra D."/>
            <person name="Rowe L.A."/>
            <person name="Ben-Ami R."/>
            <person name="Loparev V.N."/>
            <person name="Litvintseva A.P."/>
        </authorList>
    </citation>
    <scope>NUCLEOTIDE SEQUENCE [LARGE SCALE GENOMIC DNA]</scope>
    <source>
        <strain evidence="10 11">B11899</strain>
    </source>
</reference>
<dbReference type="GO" id="GO:1990414">
    <property type="term" value="P:replication-born double-strand break repair via sister chromatid exchange"/>
    <property type="evidence" value="ECO:0007669"/>
    <property type="project" value="TreeGrafter"/>
</dbReference>
<protein>
    <recommendedName>
        <fullName evidence="9">Palmitoyltransferase DHHC domain-containing protein</fullName>
    </recommendedName>
</protein>
<comment type="caution">
    <text evidence="10">The sequence shown here is derived from an EMBL/GenBank/DDBJ whole genome shotgun (WGS) entry which is preliminary data.</text>
</comment>
<evidence type="ECO:0000256" key="2">
    <source>
        <dbReference type="ARBA" id="ARBA00022692"/>
    </source>
</evidence>
<dbReference type="PANTHER" id="PTHR21704">
    <property type="entry name" value="NIPPED-B-LIKE PROTEIN DELANGIN SCC2-RELATED"/>
    <property type="match status" value="1"/>
</dbReference>
<evidence type="ECO:0000256" key="3">
    <source>
        <dbReference type="ARBA" id="ARBA00022989"/>
    </source>
</evidence>
<evidence type="ECO:0000259" key="9">
    <source>
        <dbReference type="Pfam" id="PF01529"/>
    </source>
</evidence>
<dbReference type="GO" id="GO:0034087">
    <property type="term" value="P:establishment of mitotic sister chromatid cohesion"/>
    <property type="evidence" value="ECO:0007669"/>
    <property type="project" value="TreeGrafter"/>
</dbReference>
<proteinExistence type="predicted"/>
<dbReference type="SUPFAM" id="SSF48371">
    <property type="entry name" value="ARM repeat"/>
    <property type="match status" value="1"/>
</dbReference>
<dbReference type="PROSITE" id="PS50216">
    <property type="entry name" value="DHHC"/>
    <property type="match status" value="1"/>
</dbReference>
<keyword evidence="5" id="KW-0564">Palmitate</keyword>
<dbReference type="InterPro" id="IPR016024">
    <property type="entry name" value="ARM-type_fold"/>
</dbReference>
<feature type="domain" description="Palmitoyltransferase DHHC" evidence="9">
    <location>
        <begin position="154"/>
        <end position="283"/>
    </location>
</feature>
<feature type="transmembrane region" description="Helical" evidence="8">
    <location>
        <begin position="86"/>
        <end position="103"/>
    </location>
</feature>
<feature type="transmembrane region" description="Helical" evidence="8">
    <location>
        <begin position="245"/>
        <end position="270"/>
    </location>
</feature>
<dbReference type="GO" id="GO:0061775">
    <property type="term" value="F:cohesin loader activity"/>
    <property type="evidence" value="ECO:0007669"/>
    <property type="project" value="InterPro"/>
</dbReference>
<dbReference type="InterPro" id="IPR033031">
    <property type="entry name" value="Scc2/Nipped-B"/>
</dbReference>
<keyword evidence="6" id="KW-0449">Lipoprotein</keyword>
<dbReference type="PANTHER" id="PTHR21704:SF18">
    <property type="entry name" value="NIPPED-B-LIKE PROTEIN"/>
    <property type="match status" value="1"/>
</dbReference>
<evidence type="ECO:0000256" key="8">
    <source>
        <dbReference type="SAM" id="Phobius"/>
    </source>
</evidence>
<dbReference type="EMBL" id="PKFO01000001">
    <property type="protein sequence ID" value="PVH19000.1"/>
    <property type="molecule type" value="Genomic_DNA"/>
</dbReference>
<keyword evidence="4 8" id="KW-0472">Membrane</keyword>
<evidence type="ECO:0000256" key="1">
    <source>
        <dbReference type="ARBA" id="ARBA00004141"/>
    </source>
</evidence>
<dbReference type="RefSeq" id="XP_025339940.1">
    <property type="nucleotide sequence ID" value="XM_025485009.1"/>
</dbReference>